<dbReference type="Gene3D" id="3.30.700.10">
    <property type="entry name" value="Glycoprotein, Type 4 Pilin"/>
    <property type="match status" value="1"/>
</dbReference>
<organism evidence="2 3">
    <name type="scientific">Candidatus Fervidibacter sacchari</name>
    <dbReference type="NCBI Taxonomy" id="1448929"/>
    <lineage>
        <taxon>Bacteria</taxon>
        <taxon>Candidatus Fervidibacterota</taxon>
        <taxon>Candidatus Fervidibacter</taxon>
    </lineage>
</organism>
<keyword evidence="1" id="KW-1133">Transmembrane helix</keyword>
<dbReference type="SUPFAM" id="SSF54523">
    <property type="entry name" value="Pili subunits"/>
    <property type="match status" value="1"/>
</dbReference>
<dbReference type="NCBIfam" id="TIGR02532">
    <property type="entry name" value="IV_pilin_GFxxxE"/>
    <property type="match status" value="1"/>
</dbReference>
<dbReference type="Proteomes" id="UP001204798">
    <property type="component" value="Unassembled WGS sequence"/>
</dbReference>
<evidence type="ECO:0000313" key="2">
    <source>
        <dbReference type="EMBL" id="MCS3921038.1"/>
    </source>
</evidence>
<proteinExistence type="predicted"/>
<sequence>MKCNSVRVQACKSASVERKGHLHAHTHTRLHTYTLTRLHAFTLTELLVAIAILSIMFTLLFIPMTQAFDNARRGRIMANLQNAADFALEWMVRELTQAVDIMPQERVDANGQPLNLLDDDDNPGDDDTLSRLDFVARFPDEGKVTVPPVPTAWSYQVITYYLRRSDPSRPYQYMDAVEPANRRQIFRAQWIPDLAGADPEPTQQDPQGRWIVRGAWLLADLSQLPPNRLVSHNALTPADMDVADLRFTVERRQTQDPRLRKPVAVVIELTIRQPTPGARIKDGNPNETDVPSLFVRRRVKVVLQNVR</sequence>
<dbReference type="InterPro" id="IPR045584">
    <property type="entry name" value="Pilin-like"/>
</dbReference>
<comment type="caution">
    <text evidence="2">The sequence shown here is derived from an EMBL/GenBank/DDBJ whole genome shotgun (WGS) entry which is preliminary data.</text>
</comment>
<name>A0ABT2ESU5_9BACT</name>
<evidence type="ECO:0000313" key="3">
    <source>
        <dbReference type="Proteomes" id="UP001204798"/>
    </source>
</evidence>
<keyword evidence="3" id="KW-1185">Reference proteome</keyword>
<dbReference type="Pfam" id="PF07963">
    <property type="entry name" value="N_methyl"/>
    <property type="match status" value="1"/>
</dbReference>
<dbReference type="EMBL" id="JANUCP010000008">
    <property type="protein sequence ID" value="MCS3921038.1"/>
    <property type="molecule type" value="Genomic_DNA"/>
</dbReference>
<keyword evidence="1" id="KW-0472">Membrane</keyword>
<feature type="transmembrane region" description="Helical" evidence="1">
    <location>
        <begin position="46"/>
        <end position="68"/>
    </location>
</feature>
<accession>A0ABT2ESU5</accession>
<protein>
    <submittedName>
        <fullName evidence="2">Prepilin-type N-terminal cleavage/methylation domain-containing protein</fullName>
    </submittedName>
</protein>
<dbReference type="InterPro" id="IPR012902">
    <property type="entry name" value="N_methyl_site"/>
</dbReference>
<reference evidence="2 3" key="1">
    <citation type="submission" date="2022-08" db="EMBL/GenBank/DDBJ databases">
        <title>Bacterial and archaeal communities from various locations to study Microbial Dark Matter (Phase II).</title>
        <authorList>
            <person name="Stepanauskas R."/>
        </authorList>
    </citation>
    <scope>NUCLEOTIDE SEQUENCE [LARGE SCALE GENOMIC DNA]</scope>
    <source>
        <strain evidence="2 3">PD1</strain>
    </source>
</reference>
<gene>
    <name evidence="2" type="ORF">M2350_003479</name>
</gene>
<evidence type="ECO:0000256" key="1">
    <source>
        <dbReference type="SAM" id="Phobius"/>
    </source>
</evidence>
<keyword evidence="1" id="KW-0812">Transmembrane</keyword>
<dbReference type="RefSeq" id="WP_259101762.1">
    <property type="nucleotide sequence ID" value="NZ_CP130454.1"/>
</dbReference>